<organism evidence="3 4">
    <name type="scientific">Jatrophihabitans lederbergiae</name>
    <dbReference type="NCBI Taxonomy" id="3075547"/>
    <lineage>
        <taxon>Bacteria</taxon>
        <taxon>Bacillati</taxon>
        <taxon>Actinomycetota</taxon>
        <taxon>Actinomycetes</taxon>
        <taxon>Jatrophihabitantales</taxon>
        <taxon>Jatrophihabitantaceae</taxon>
        <taxon>Jatrophihabitans</taxon>
    </lineage>
</organism>
<feature type="compositionally biased region" description="Polar residues" evidence="1">
    <location>
        <begin position="1"/>
        <end position="12"/>
    </location>
</feature>
<proteinExistence type="predicted"/>
<keyword evidence="2" id="KW-1133">Transmembrane helix</keyword>
<feature type="region of interest" description="Disordered" evidence="1">
    <location>
        <begin position="63"/>
        <end position="85"/>
    </location>
</feature>
<reference evidence="4" key="1">
    <citation type="submission" date="2023-07" db="EMBL/GenBank/DDBJ databases">
        <title>30 novel species of actinomycetes from the DSMZ collection.</title>
        <authorList>
            <person name="Nouioui I."/>
        </authorList>
    </citation>
    <scope>NUCLEOTIDE SEQUENCE [LARGE SCALE GENOMIC DNA]</scope>
    <source>
        <strain evidence="4">DSM 44399</strain>
    </source>
</reference>
<keyword evidence="2" id="KW-0472">Membrane</keyword>
<comment type="caution">
    <text evidence="3">The sequence shown here is derived from an EMBL/GenBank/DDBJ whole genome shotgun (WGS) entry which is preliminary data.</text>
</comment>
<evidence type="ECO:0000256" key="1">
    <source>
        <dbReference type="SAM" id="MobiDB-lite"/>
    </source>
</evidence>
<protein>
    <submittedName>
        <fullName evidence="3">Uncharacterized protein</fullName>
    </submittedName>
</protein>
<evidence type="ECO:0000313" key="4">
    <source>
        <dbReference type="Proteomes" id="UP001183176"/>
    </source>
</evidence>
<accession>A0ABU2J6D9</accession>
<feature type="compositionally biased region" description="Basic and acidic residues" evidence="1">
    <location>
        <begin position="75"/>
        <end position="85"/>
    </location>
</feature>
<sequence>MSSDSLAYTQATDPRAATERRVEIAEEVPDMSNYLMINAATDVAAAFGAVVVGAAFTVNVSPKHRQLASPGMTDGRTRRPPEIPL</sequence>
<feature type="transmembrane region" description="Helical" evidence="2">
    <location>
        <begin position="35"/>
        <end position="58"/>
    </location>
</feature>
<evidence type="ECO:0000256" key="2">
    <source>
        <dbReference type="SAM" id="Phobius"/>
    </source>
</evidence>
<keyword evidence="2" id="KW-0812">Transmembrane</keyword>
<dbReference type="EMBL" id="JAVREH010000003">
    <property type="protein sequence ID" value="MDT0260555.1"/>
    <property type="molecule type" value="Genomic_DNA"/>
</dbReference>
<dbReference type="RefSeq" id="WP_311421705.1">
    <property type="nucleotide sequence ID" value="NZ_JAVREH010000003.1"/>
</dbReference>
<evidence type="ECO:0000313" key="3">
    <source>
        <dbReference type="EMBL" id="MDT0260555.1"/>
    </source>
</evidence>
<gene>
    <name evidence="3" type="ORF">RM423_04025</name>
</gene>
<feature type="region of interest" description="Disordered" evidence="1">
    <location>
        <begin position="1"/>
        <end position="20"/>
    </location>
</feature>
<keyword evidence="4" id="KW-1185">Reference proteome</keyword>
<dbReference type="Proteomes" id="UP001183176">
    <property type="component" value="Unassembled WGS sequence"/>
</dbReference>
<name>A0ABU2J6D9_9ACTN</name>